<reference evidence="2 3" key="1">
    <citation type="submission" date="2021-08" db="EMBL/GenBank/DDBJ databases">
        <authorList>
            <person name="Peeters C."/>
        </authorList>
    </citation>
    <scope>NUCLEOTIDE SEQUENCE [LARGE SCALE GENOMIC DNA]</scope>
    <source>
        <strain evidence="2 3">LMG 21510</strain>
    </source>
</reference>
<feature type="domain" description="AB hydrolase-1" evidence="1">
    <location>
        <begin position="36"/>
        <end position="282"/>
    </location>
</feature>
<keyword evidence="2" id="KW-0645">Protease</keyword>
<dbReference type="EMBL" id="CAJZAH010000007">
    <property type="protein sequence ID" value="CAG9182200.1"/>
    <property type="molecule type" value="Genomic_DNA"/>
</dbReference>
<gene>
    <name evidence="2" type="primary">dhmA_2</name>
    <name evidence="2" type="ORF">LMG21510_04496</name>
</gene>
<dbReference type="PANTHER" id="PTHR42977:SF1">
    <property type="entry name" value="BLR6576 PROTEIN"/>
    <property type="match status" value="1"/>
</dbReference>
<evidence type="ECO:0000259" key="1">
    <source>
        <dbReference type="Pfam" id="PF00561"/>
    </source>
</evidence>
<keyword evidence="3" id="KW-1185">Reference proteome</keyword>
<dbReference type="RefSeq" id="WP_224044075.1">
    <property type="nucleotide sequence ID" value="NZ_CAJZAH010000007.1"/>
</dbReference>
<dbReference type="SUPFAM" id="SSF53474">
    <property type="entry name" value="alpha/beta-Hydrolases"/>
    <property type="match status" value="1"/>
</dbReference>
<dbReference type="InterPro" id="IPR051340">
    <property type="entry name" value="Haloalkane_dehalogenase"/>
</dbReference>
<keyword evidence="2" id="KW-0482">Metalloprotease</keyword>
<dbReference type="InterPro" id="IPR000073">
    <property type="entry name" value="AB_hydrolase_1"/>
</dbReference>
<accession>A0ABM8XPT3</accession>
<sequence>MSASNAPAAAAAIAHRFVDVDGIRLFYREAGPADAPAVLLPHGYPCSSFQFRRLLPALADRWRVVAPDYPGFGYSDTPPPEAFGYGFDDYAALLGRFADAVGLQRFALYLQDYGTWIGLRLAMRDPSRITGLIVQNGDIYEDAMGPKYEVIRRYWSDPSPANRAPLEQAVSEHGFRDEFVGEVGEEHAALIPPDLWKLHWPLMNTPARRDLAVRLMGALKANIDDWFPRYQTFLREHQPPTLVVWGPRDGYMPEAAGRAYLRDLPNAEFHLTDGGHWLLETHFDPVCELIRDFLARLPESLPPRRR</sequence>
<dbReference type="Gene3D" id="3.40.50.1820">
    <property type="entry name" value="alpha/beta hydrolase"/>
    <property type="match status" value="1"/>
</dbReference>
<proteinExistence type="predicted"/>
<evidence type="ECO:0000313" key="2">
    <source>
        <dbReference type="EMBL" id="CAG9182200.1"/>
    </source>
</evidence>
<evidence type="ECO:0000313" key="3">
    <source>
        <dbReference type="Proteomes" id="UP000721236"/>
    </source>
</evidence>
<dbReference type="PANTHER" id="PTHR42977">
    <property type="entry name" value="HYDROLASE-RELATED"/>
    <property type="match status" value="1"/>
</dbReference>
<organism evidence="2 3">
    <name type="scientific">Cupriavidus respiraculi</name>
    <dbReference type="NCBI Taxonomy" id="195930"/>
    <lineage>
        <taxon>Bacteria</taxon>
        <taxon>Pseudomonadati</taxon>
        <taxon>Pseudomonadota</taxon>
        <taxon>Betaproteobacteria</taxon>
        <taxon>Burkholderiales</taxon>
        <taxon>Burkholderiaceae</taxon>
        <taxon>Cupriavidus</taxon>
    </lineage>
</organism>
<dbReference type="Pfam" id="PF00561">
    <property type="entry name" value="Abhydrolase_1"/>
    <property type="match status" value="1"/>
</dbReference>
<dbReference type="GO" id="GO:0018786">
    <property type="term" value="F:haloalkane dehalogenase activity"/>
    <property type="evidence" value="ECO:0007669"/>
    <property type="project" value="UniProtKB-EC"/>
</dbReference>
<dbReference type="InterPro" id="IPR029058">
    <property type="entry name" value="AB_hydrolase_fold"/>
</dbReference>
<dbReference type="EC" id="3.8.1.5" evidence="2"/>
<name>A0ABM8XPT3_9BURK</name>
<dbReference type="PRINTS" id="PR00111">
    <property type="entry name" value="ABHYDROLASE"/>
</dbReference>
<dbReference type="GO" id="GO:0008237">
    <property type="term" value="F:metallopeptidase activity"/>
    <property type="evidence" value="ECO:0007669"/>
    <property type="project" value="UniProtKB-KW"/>
</dbReference>
<protein>
    <submittedName>
        <fullName evidence="2">Haloalkane dehalogenase</fullName>
        <ecNumber evidence="2">3.8.1.5</ecNumber>
    </submittedName>
</protein>
<comment type="caution">
    <text evidence="2">The sequence shown here is derived from an EMBL/GenBank/DDBJ whole genome shotgun (WGS) entry which is preliminary data.</text>
</comment>
<keyword evidence="2" id="KW-0378">Hydrolase</keyword>
<dbReference type="Proteomes" id="UP000721236">
    <property type="component" value="Unassembled WGS sequence"/>
</dbReference>